<name>A0A849HMX9_9MICO</name>
<dbReference type="Proteomes" id="UP000588586">
    <property type="component" value="Unassembled WGS sequence"/>
</dbReference>
<evidence type="ECO:0000313" key="3">
    <source>
        <dbReference type="EMBL" id="NNM47884.1"/>
    </source>
</evidence>
<dbReference type="Pfam" id="PF00174">
    <property type="entry name" value="Oxidored_molyb"/>
    <property type="match status" value="1"/>
</dbReference>
<dbReference type="Gene3D" id="3.90.420.10">
    <property type="entry name" value="Oxidoreductase, molybdopterin-binding domain"/>
    <property type="match status" value="1"/>
</dbReference>
<feature type="transmembrane region" description="Helical" evidence="1">
    <location>
        <begin position="126"/>
        <end position="143"/>
    </location>
</feature>
<dbReference type="InterPro" id="IPR008335">
    <property type="entry name" value="Mopterin_OxRdtase_euk"/>
</dbReference>
<comment type="caution">
    <text evidence="3">The sequence shown here is derived from an EMBL/GenBank/DDBJ whole genome shotgun (WGS) entry which is preliminary data.</text>
</comment>
<dbReference type="GO" id="GO:0020037">
    <property type="term" value="F:heme binding"/>
    <property type="evidence" value="ECO:0007669"/>
    <property type="project" value="TreeGrafter"/>
</dbReference>
<organism evidence="3 4">
    <name type="scientific">Knoellia koreensis</name>
    <dbReference type="NCBI Taxonomy" id="2730921"/>
    <lineage>
        <taxon>Bacteria</taxon>
        <taxon>Bacillati</taxon>
        <taxon>Actinomycetota</taxon>
        <taxon>Actinomycetes</taxon>
        <taxon>Micrococcales</taxon>
        <taxon>Intrasporangiaceae</taxon>
        <taxon>Knoellia</taxon>
    </lineage>
</organism>
<evidence type="ECO:0000313" key="4">
    <source>
        <dbReference type="Proteomes" id="UP000588586"/>
    </source>
</evidence>
<dbReference type="Gene3D" id="2.60.40.650">
    <property type="match status" value="1"/>
</dbReference>
<dbReference type="InterPro" id="IPR036374">
    <property type="entry name" value="OxRdtase_Mopterin-bd_sf"/>
</dbReference>
<gene>
    <name evidence="3" type="ORF">HJG52_18010</name>
</gene>
<feature type="transmembrane region" description="Helical" evidence="1">
    <location>
        <begin position="73"/>
        <end position="92"/>
    </location>
</feature>
<dbReference type="SUPFAM" id="SSF81296">
    <property type="entry name" value="E set domains"/>
    <property type="match status" value="1"/>
</dbReference>
<keyword evidence="4" id="KW-1185">Reference proteome</keyword>
<sequence length="534" mass="55506">MSASQPTVAVRLRYAVSGLLAAAAAMAAGHLVAAFVNPAASPVLAVGSTVIDATPTPVKEWAVQTLGTADKPVLLGSVALVTALAAAAIGLVSRSRPGLANGLLVALAALAGLAAAFRPSALPQDVVPAIVAAIVGLVVLHLLRRFAMDSESAPAAGAEAKAESPLDHTAYAPGQAGATGRRAFVLGAAGTAVGAVAVGALGQRIGGTATSPSDVALPKPASTIPPLPTGIEGKVKGVSAFRTPTKDFYRVDTALVIPRVDLGKWRLQVDGMVDKPFSLTFEELTAMEVVERDITLNCVSNEVGGPYISSTRWLGVRMRDVLERAGVKSGADQILSESVDGMTISTPIQALTDSSSVEKEALLAFAMDGQPLPARHGFPVRMVTPGLYGFVGATKWLTKLTATTYAAEQAYWTKRGWVTDGRVKTQARIDTPMGLATYKPGRIPIGGVAWAQGGDGISKVEVRVDDGPWQEATLGPDAGTVYWRQWSWVWEARSGRHDLTVRATNGKGEVQTEQRADPFPGGASGYHSIVVIVS</sequence>
<evidence type="ECO:0000256" key="1">
    <source>
        <dbReference type="SAM" id="Phobius"/>
    </source>
</evidence>
<keyword evidence="1" id="KW-1133">Transmembrane helix</keyword>
<dbReference type="SUPFAM" id="SSF56524">
    <property type="entry name" value="Oxidoreductase molybdopterin-binding domain"/>
    <property type="match status" value="1"/>
</dbReference>
<dbReference type="RefSeq" id="WP_171245010.1">
    <property type="nucleotide sequence ID" value="NZ_JABEPQ010000005.1"/>
</dbReference>
<dbReference type="GO" id="GO:0008482">
    <property type="term" value="F:sulfite oxidase activity"/>
    <property type="evidence" value="ECO:0007669"/>
    <property type="project" value="TreeGrafter"/>
</dbReference>
<accession>A0A849HMX9</accession>
<feature type="transmembrane region" description="Helical" evidence="1">
    <location>
        <begin position="99"/>
        <end position="120"/>
    </location>
</feature>
<dbReference type="PANTHER" id="PTHR19372">
    <property type="entry name" value="SULFITE REDUCTASE"/>
    <property type="match status" value="1"/>
</dbReference>
<feature type="domain" description="Oxidoreductase molybdopterin-binding" evidence="2">
    <location>
        <begin position="256"/>
        <end position="411"/>
    </location>
</feature>
<dbReference type="EMBL" id="JABEPQ010000005">
    <property type="protein sequence ID" value="NNM47884.1"/>
    <property type="molecule type" value="Genomic_DNA"/>
</dbReference>
<keyword evidence="1" id="KW-0812">Transmembrane</keyword>
<protein>
    <submittedName>
        <fullName evidence="3">Molybdopterin-dependent oxidoreductase</fullName>
    </submittedName>
</protein>
<dbReference type="InterPro" id="IPR014756">
    <property type="entry name" value="Ig_E-set"/>
</dbReference>
<dbReference type="GO" id="GO:0043546">
    <property type="term" value="F:molybdopterin cofactor binding"/>
    <property type="evidence" value="ECO:0007669"/>
    <property type="project" value="TreeGrafter"/>
</dbReference>
<dbReference type="PANTHER" id="PTHR19372:SF7">
    <property type="entry name" value="SULFITE OXIDASE, MITOCHONDRIAL"/>
    <property type="match status" value="1"/>
</dbReference>
<evidence type="ECO:0000259" key="2">
    <source>
        <dbReference type="Pfam" id="PF00174"/>
    </source>
</evidence>
<keyword evidence="1" id="KW-0472">Membrane</keyword>
<feature type="transmembrane region" description="Helical" evidence="1">
    <location>
        <begin position="12"/>
        <end position="36"/>
    </location>
</feature>
<dbReference type="PRINTS" id="PR00407">
    <property type="entry name" value="EUMOPTERIN"/>
</dbReference>
<proteinExistence type="predicted"/>
<dbReference type="AlphaFoldDB" id="A0A849HMX9"/>
<reference evidence="3 4" key="1">
    <citation type="submission" date="2020-04" db="EMBL/GenBank/DDBJ databases">
        <title>Knoellia sp. isolate from air conditioner.</title>
        <authorList>
            <person name="Chea S."/>
            <person name="Kim D.-U."/>
        </authorList>
    </citation>
    <scope>NUCLEOTIDE SEQUENCE [LARGE SCALE GENOMIC DNA]</scope>
    <source>
        <strain evidence="3 4">DB2414S</strain>
    </source>
</reference>
<dbReference type="InterPro" id="IPR000572">
    <property type="entry name" value="OxRdtase_Mopterin-bd_dom"/>
</dbReference>
<dbReference type="GO" id="GO:0006790">
    <property type="term" value="P:sulfur compound metabolic process"/>
    <property type="evidence" value="ECO:0007669"/>
    <property type="project" value="TreeGrafter"/>
</dbReference>